<sequence length="143" mass="15725">MAGLSSQSRWQRFAAPVNKLSEKQLDYLSNIDGKNHVAWCASLLQEGKEKGIAIARYVILHDEVGIAEFAITVLDDYQGQGIGYELIKKLIGSAKANDVNMLIGHIAPGNKRMLNLCKRFDASIQTEKSSSVIALISVKNDYS</sequence>
<dbReference type="Pfam" id="PF00583">
    <property type="entry name" value="Acetyltransf_1"/>
    <property type="match status" value="1"/>
</dbReference>
<dbReference type="SUPFAM" id="SSF55729">
    <property type="entry name" value="Acyl-CoA N-acyltransferases (Nat)"/>
    <property type="match status" value="1"/>
</dbReference>
<dbReference type="InterPro" id="IPR000182">
    <property type="entry name" value="GNAT_dom"/>
</dbReference>
<proteinExistence type="predicted"/>
<dbReference type="EMBL" id="MPNX01000004">
    <property type="protein sequence ID" value="OOY35470.1"/>
    <property type="molecule type" value="Genomic_DNA"/>
</dbReference>
<dbReference type="InterPro" id="IPR016181">
    <property type="entry name" value="Acyl_CoA_acyltransferase"/>
</dbReference>
<accession>A0A1T2CKV9</accession>
<dbReference type="CDD" id="cd04301">
    <property type="entry name" value="NAT_SF"/>
    <property type="match status" value="1"/>
</dbReference>
<evidence type="ECO:0000259" key="1">
    <source>
        <dbReference type="Pfam" id="PF00583"/>
    </source>
</evidence>
<protein>
    <recommendedName>
        <fullName evidence="1">N-acetyltransferase domain-containing protein</fullName>
    </recommendedName>
</protein>
<reference evidence="2 3" key="1">
    <citation type="submission" date="2016-11" db="EMBL/GenBank/DDBJ databases">
        <title>Mixed transmission modes and dynamic genome evolution in an obligate animal-bacterial symbiosis.</title>
        <authorList>
            <person name="Russell S.L."/>
            <person name="Corbett-Detig R.B."/>
            <person name="Cavanaugh C.M."/>
        </authorList>
    </citation>
    <scope>NUCLEOTIDE SEQUENCE [LARGE SCALE GENOMIC DNA]</scope>
    <source>
        <strain evidence="2">MA-KB16</strain>
    </source>
</reference>
<dbReference type="GO" id="GO:0016747">
    <property type="term" value="F:acyltransferase activity, transferring groups other than amino-acyl groups"/>
    <property type="evidence" value="ECO:0007669"/>
    <property type="project" value="InterPro"/>
</dbReference>
<evidence type="ECO:0000313" key="2">
    <source>
        <dbReference type="EMBL" id="OOY35470.1"/>
    </source>
</evidence>
<dbReference type="AlphaFoldDB" id="A0A1T2CKV9"/>
<organism evidence="2 3">
    <name type="scientific">Solemya velum gill symbiont</name>
    <dbReference type="NCBI Taxonomy" id="2340"/>
    <lineage>
        <taxon>Bacteria</taxon>
        <taxon>Pseudomonadati</taxon>
        <taxon>Pseudomonadota</taxon>
        <taxon>Gammaproteobacteria</taxon>
        <taxon>sulfur-oxidizing symbionts</taxon>
    </lineage>
</organism>
<comment type="caution">
    <text evidence="2">The sequence shown here is derived from an EMBL/GenBank/DDBJ whole genome shotgun (WGS) entry which is preliminary data.</text>
</comment>
<feature type="domain" description="N-acetyltransferase" evidence="1">
    <location>
        <begin position="28"/>
        <end position="120"/>
    </location>
</feature>
<dbReference type="Proteomes" id="UP000190962">
    <property type="component" value="Unassembled WGS sequence"/>
</dbReference>
<evidence type="ECO:0000313" key="3">
    <source>
        <dbReference type="Proteomes" id="UP000190962"/>
    </source>
</evidence>
<dbReference type="Gene3D" id="3.40.630.30">
    <property type="match status" value="1"/>
</dbReference>
<gene>
    <name evidence="2" type="ORF">BOV88_04275</name>
</gene>
<name>A0A1T2CKV9_SOVGS</name>